<dbReference type="Pfam" id="PF01569">
    <property type="entry name" value="PAP2"/>
    <property type="match status" value="1"/>
</dbReference>
<keyword evidence="1" id="KW-0812">Transmembrane</keyword>
<dbReference type="Proteomes" id="UP000190044">
    <property type="component" value="Unassembled WGS sequence"/>
</dbReference>
<dbReference type="Gene3D" id="1.20.144.10">
    <property type="entry name" value="Phosphatidic acid phosphatase type 2/haloperoxidase"/>
    <property type="match status" value="2"/>
</dbReference>
<dbReference type="InterPro" id="IPR036938">
    <property type="entry name" value="PAP2/HPO_sf"/>
</dbReference>
<proteinExistence type="predicted"/>
<feature type="transmembrane region" description="Helical" evidence="1">
    <location>
        <begin position="83"/>
        <end position="105"/>
    </location>
</feature>
<feature type="transmembrane region" description="Helical" evidence="1">
    <location>
        <begin position="177"/>
        <end position="194"/>
    </location>
</feature>
<feature type="transmembrane region" description="Helical" evidence="1">
    <location>
        <begin position="58"/>
        <end position="76"/>
    </location>
</feature>
<dbReference type="PANTHER" id="PTHR14969:SF13">
    <property type="entry name" value="AT30094P"/>
    <property type="match status" value="1"/>
</dbReference>
<name>A0A1T5AAG8_9SPHN</name>
<dbReference type="SMART" id="SM00014">
    <property type="entry name" value="acidPPc"/>
    <property type="match status" value="1"/>
</dbReference>
<reference evidence="4" key="1">
    <citation type="submission" date="2017-02" db="EMBL/GenBank/DDBJ databases">
        <authorList>
            <person name="Varghese N."/>
            <person name="Submissions S."/>
        </authorList>
    </citation>
    <scope>NUCLEOTIDE SEQUENCE [LARGE SCALE GENOMIC DNA]</scope>
    <source>
        <strain evidence="4">R11H</strain>
    </source>
</reference>
<keyword evidence="1" id="KW-1133">Transmembrane helix</keyword>
<feature type="transmembrane region" description="Helical" evidence="1">
    <location>
        <begin position="125"/>
        <end position="143"/>
    </location>
</feature>
<gene>
    <name evidence="3" type="ORF">SAMN06295937_100336</name>
</gene>
<dbReference type="SUPFAM" id="SSF48317">
    <property type="entry name" value="Acid phosphatase/Vanadium-dependent haloperoxidase"/>
    <property type="match status" value="1"/>
</dbReference>
<evidence type="ECO:0000259" key="2">
    <source>
        <dbReference type="SMART" id="SM00014"/>
    </source>
</evidence>
<protein>
    <submittedName>
        <fullName evidence="3">Undecaprenyl-diphosphatase</fullName>
    </submittedName>
</protein>
<dbReference type="InterPro" id="IPR000326">
    <property type="entry name" value="PAP2/HPO"/>
</dbReference>
<keyword evidence="4" id="KW-1185">Reference proteome</keyword>
<accession>A0A1T5AAG8</accession>
<feature type="domain" description="Phosphatidic acid phosphatase type 2/haloperoxidase" evidence="2">
    <location>
        <begin position="84"/>
        <end position="192"/>
    </location>
</feature>
<dbReference type="EMBL" id="FUYP01000003">
    <property type="protein sequence ID" value="SKB32002.1"/>
    <property type="molecule type" value="Genomic_DNA"/>
</dbReference>
<organism evidence="3 4">
    <name type="scientific">Sphingopyxis flava</name>
    <dbReference type="NCBI Taxonomy" id="1507287"/>
    <lineage>
        <taxon>Bacteria</taxon>
        <taxon>Pseudomonadati</taxon>
        <taxon>Pseudomonadota</taxon>
        <taxon>Alphaproteobacteria</taxon>
        <taxon>Sphingomonadales</taxon>
        <taxon>Sphingomonadaceae</taxon>
        <taxon>Sphingopyxis</taxon>
    </lineage>
</organism>
<dbReference type="AlphaFoldDB" id="A0A1T5AAG8"/>
<evidence type="ECO:0000256" key="1">
    <source>
        <dbReference type="SAM" id="Phobius"/>
    </source>
</evidence>
<dbReference type="PANTHER" id="PTHR14969">
    <property type="entry name" value="SPHINGOSINE-1-PHOSPHATE PHOSPHOHYDROLASE"/>
    <property type="match status" value="1"/>
</dbReference>
<sequence>MGRWLVPTLLLGAALLLGSLVQGPALTAADVALATPLLLRADAAPPVLIAFTQGISWLGGGIPRWTLALLLVAFLWRKAGRGPALLLAATAVAANLASSLLKIIFDRPRPNLVPHLDHVASWSYPSGHATSVTAIALLLALLAPRPWRRVAAWCAAAAISSTALSRVMLGVHWPSDVLGGTMLGAAFAFAAAGIDRRVRR</sequence>
<keyword evidence="1" id="KW-0472">Membrane</keyword>
<evidence type="ECO:0000313" key="4">
    <source>
        <dbReference type="Proteomes" id="UP000190044"/>
    </source>
</evidence>
<evidence type="ECO:0000313" key="3">
    <source>
        <dbReference type="EMBL" id="SKB32002.1"/>
    </source>
</evidence>
<feature type="transmembrane region" description="Helical" evidence="1">
    <location>
        <begin position="150"/>
        <end position="171"/>
    </location>
</feature>
<dbReference type="RefSeq" id="WP_176141496.1">
    <property type="nucleotide sequence ID" value="NZ_FUYP01000003.1"/>
</dbReference>